<dbReference type="InterPro" id="IPR017938">
    <property type="entry name" value="Riboflavin_synthase-like_b-brl"/>
</dbReference>
<dbReference type="Proteomes" id="UP000736373">
    <property type="component" value="Unassembled WGS sequence"/>
</dbReference>
<gene>
    <name evidence="11" type="ORF">F6X42_35765</name>
</gene>
<dbReference type="PANTHER" id="PTHR47354:SF8">
    <property type="entry name" value="1,2-PHENYLACETYL-COA EPOXIDASE, SUBUNIT E"/>
    <property type="match status" value="1"/>
</dbReference>
<dbReference type="PANTHER" id="PTHR47354">
    <property type="entry name" value="NADH OXIDOREDUCTASE HCR"/>
    <property type="match status" value="1"/>
</dbReference>
<dbReference type="CDD" id="cd06184">
    <property type="entry name" value="flavohem_like_fad_nad_binding"/>
    <property type="match status" value="1"/>
</dbReference>
<dbReference type="Pfam" id="PF00175">
    <property type="entry name" value="NAD_binding_1"/>
    <property type="match status" value="1"/>
</dbReference>
<evidence type="ECO:0000256" key="6">
    <source>
        <dbReference type="ARBA" id="ARBA00023002"/>
    </source>
</evidence>
<evidence type="ECO:0000256" key="4">
    <source>
        <dbReference type="ARBA" id="ARBA00022723"/>
    </source>
</evidence>
<evidence type="ECO:0000259" key="10">
    <source>
        <dbReference type="PROSITE" id="PS51384"/>
    </source>
</evidence>
<dbReference type="InterPro" id="IPR012675">
    <property type="entry name" value="Beta-grasp_dom_sf"/>
</dbReference>
<feature type="domain" description="FAD-binding FR-type" evidence="10">
    <location>
        <begin position="19"/>
        <end position="127"/>
    </location>
</feature>
<organism evidence="11 12">
    <name type="scientific">Paraburkholderia podalyriae</name>
    <dbReference type="NCBI Taxonomy" id="1938811"/>
    <lineage>
        <taxon>Bacteria</taxon>
        <taxon>Pseudomonadati</taxon>
        <taxon>Pseudomonadota</taxon>
        <taxon>Betaproteobacteria</taxon>
        <taxon>Burkholderiales</taxon>
        <taxon>Burkholderiaceae</taxon>
        <taxon>Paraburkholderia</taxon>
    </lineage>
</organism>
<proteinExistence type="predicted"/>
<dbReference type="Gene3D" id="2.40.30.10">
    <property type="entry name" value="Translation factors"/>
    <property type="match status" value="1"/>
</dbReference>
<dbReference type="EMBL" id="VZQQ01000063">
    <property type="protein sequence ID" value="MBC8751675.1"/>
    <property type="molecule type" value="Genomic_DNA"/>
</dbReference>
<dbReference type="Pfam" id="PF00970">
    <property type="entry name" value="FAD_binding_6"/>
    <property type="match status" value="1"/>
</dbReference>
<accession>A0ABR7PZG1</accession>
<keyword evidence="5" id="KW-0274">FAD</keyword>
<dbReference type="PROSITE" id="PS51085">
    <property type="entry name" value="2FE2S_FER_2"/>
    <property type="match status" value="1"/>
</dbReference>
<dbReference type="InterPro" id="IPR050415">
    <property type="entry name" value="MRET"/>
</dbReference>
<comment type="cofactor">
    <cofactor evidence="1">
        <name>FAD</name>
        <dbReference type="ChEBI" id="CHEBI:57692"/>
    </cofactor>
</comment>
<name>A0ABR7PZG1_9BURK</name>
<keyword evidence="8" id="KW-0411">Iron-sulfur</keyword>
<keyword evidence="3" id="KW-0001">2Fe-2S</keyword>
<dbReference type="InterPro" id="IPR001433">
    <property type="entry name" value="OxRdtase_FAD/NAD-bd"/>
</dbReference>
<dbReference type="InterPro" id="IPR001041">
    <property type="entry name" value="2Fe-2S_ferredoxin-type"/>
</dbReference>
<dbReference type="RefSeq" id="WP_187638586.1">
    <property type="nucleotide sequence ID" value="NZ_VZQQ01000063.1"/>
</dbReference>
<dbReference type="SUPFAM" id="SSF54292">
    <property type="entry name" value="2Fe-2S ferredoxin-like"/>
    <property type="match status" value="1"/>
</dbReference>
<feature type="domain" description="2Fe-2S ferredoxin-type" evidence="9">
    <location>
        <begin position="277"/>
        <end position="362"/>
    </location>
</feature>
<evidence type="ECO:0000313" key="12">
    <source>
        <dbReference type="Proteomes" id="UP000736373"/>
    </source>
</evidence>
<dbReference type="PROSITE" id="PS51384">
    <property type="entry name" value="FAD_FR"/>
    <property type="match status" value="1"/>
</dbReference>
<dbReference type="PRINTS" id="PR00410">
    <property type="entry name" value="PHEHYDRXLASE"/>
</dbReference>
<dbReference type="InterPro" id="IPR036010">
    <property type="entry name" value="2Fe-2S_ferredoxin-like_sf"/>
</dbReference>
<evidence type="ECO:0000256" key="2">
    <source>
        <dbReference type="ARBA" id="ARBA00022630"/>
    </source>
</evidence>
<dbReference type="CDD" id="cd00207">
    <property type="entry name" value="fer2"/>
    <property type="match status" value="1"/>
</dbReference>
<evidence type="ECO:0000313" key="11">
    <source>
        <dbReference type="EMBL" id="MBC8751675.1"/>
    </source>
</evidence>
<dbReference type="InterPro" id="IPR039261">
    <property type="entry name" value="FNR_nucleotide-bd"/>
</dbReference>
<evidence type="ECO:0000259" key="9">
    <source>
        <dbReference type="PROSITE" id="PS51085"/>
    </source>
</evidence>
<keyword evidence="12" id="KW-1185">Reference proteome</keyword>
<evidence type="ECO:0000256" key="5">
    <source>
        <dbReference type="ARBA" id="ARBA00022827"/>
    </source>
</evidence>
<keyword evidence="6" id="KW-0560">Oxidoreductase</keyword>
<evidence type="ECO:0000256" key="8">
    <source>
        <dbReference type="ARBA" id="ARBA00023014"/>
    </source>
</evidence>
<keyword evidence="2" id="KW-0285">Flavoprotein</keyword>
<evidence type="ECO:0000256" key="7">
    <source>
        <dbReference type="ARBA" id="ARBA00023004"/>
    </source>
</evidence>
<sequence>MGYVNFSIACNRFSVRKMPQFSKYQVIEKIAECDLISSFVLAPTDGLEVPSFVAGQHLTVRIPEGLSRSYTISSSPSDRSKYRLTIKHEKGRDAEMPAGKVSTFMHDRVSVGSVLDIAGPYGAFHLDPTSDRPVVLLSGGVGITPMISMLHVLADTTRQVSFVHACDNGTLHAFHDEVGRLATTRPGISCYFIYRNPTAADLEDQRHHSSGLVTANQLRAFSAQDSDFYLCGPSGFMQMVHDGLTDAGVSHDRIRYESFGPATVLSPRSQAVQSKVTEALVVFEGSGLEVEWDDFSGSLLDFAEMNGVYAESACRSGSCNTCECSLLEGQVDYLIEPAAPLPAGRCLPCVAKPASVKVRLDI</sequence>
<evidence type="ECO:0000256" key="3">
    <source>
        <dbReference type="ARBA" id="ARBA00022714"/>
    </source>
</evidence>
<keyword evidence="4" id="KW-0479">Metal-binding</keyword>
<dbReference type="Pfam" id="PF00111">
    <property type="entry name" value="Fer2"/>
    <property type="match status" value="1"/>
</dbReference>
<dbReference type="Gene3D" id="3.10.20.30">
    <property type="match status" value="1"/>
</dbReference>
<comment type="caution">
    <text evidence="11">The sequence shown here is derived from an EMBL/GenBank/DDBJ whole genome shotgun (WGS) entry which is preliminary data.</text>
</comment>
<reference evidence="11 12" key="1">
    <citation type="submission" date="2019-09" db="EMBL/GenBank/DDBJ databases">
        <title>Paraburkholderia podalyriae sp. nov., A South African Podalyria-associated rhizobium.</title>
        <authorList>
            <person name="Mavima L."/>
            <person name="Beukes C.W."/>
            <person name="Palmer M."/>
            <person name="De Meyer S.E."/>
            <person name="James E.K."/>
            <person name="Maluk M."/>
            <person name="Avontuur J.R."/>
            <person name="Chan W.Y."/>
            <person name="Venter S.N."/>
            <person name="Steenkamp E.T."/>
        </authorList>
    </citation>
    <scope>NUCLEOTIDE SEQUENCE [LARGE SCALE GENOMIC DNA]</scope>
    <source>
        <strain evidence="11 12">WC7.3b</strain>
    </source>
</reference>
<dbReference type="Gene3D" id="3.40.50.80">
    <property type="entry name" value="Nucleotide-binding domain of ferredoxin-NADP reductase (FNR) module"/>
    <property type="match status" value="1"/>
</dbReference>
<dbReference type="InterPro" id="IPR017927">
    <property type="entry name" value="FAD-bd_FR_type"/>
</dbReference>
<dbReference type="SUPFAM" id="SSF63380">
    <property type="entry name" value="Riboflavin synthase domain-like"/>
    <property type="match status" value="1"/>
</dbReference>
<evidence type="ECO:0000256" key="1">
    <source>
        <dbReference type="ARBA" id="ARBA00001974"/>
    </source>
</evidence>
<keyword evidence="7" id="KW-0408">Iron</keyword>
<protein>
    <submittedName>
        <fullName evidence="11">2Fe-2S iron-sulfur cluster binding domain-containing protein</fullName>
    </submittedName>
</protein>
<dbReference type="SUPFAM" id="SSF52343">
    <property type="entry name" value="Ferredoxin reductase-like, C-terminal NADP-linked domain"/>
    <property type="match status" value="1"/>
</dbReference>
<dbReference type="InterPro" id="IPR008333">
    <property type="entry name" value="Cbr1-like_FAD-bd_dom"/>
</dbReference>